<keyword evidence="12 17" id="KW-0046">Antibiotic resistance</keyword>
<feature type="transmembrane region" description="Helical" evidence="17">
    <location>
        <begin position="142"/>
        <end position="163"/>
    </location>
</feature>
<keyword evidence="9 17" id="KW-0573">Peptidoglycan synthesis</keyword>
<keyword evidence="6 17" id="KW-0812">Transmembrane</keyword>
<feature type="transmembrane region" description="Helical" evidence="17">
    <location>
        <begin position="254"/>
        <end position="277"/>
    </location>
</feature>
<dbReference type="GO" id="GO:0009252">
    <property type="term" value="P:peptidoglycan biosynthetic process"/>
    <property type="evidence" value="ECO:0007669"/>
    <property type="project" value="UniProtKB-KW"/>
</dbReference>
<evidence type="ECO:0000256" key="13">
    <source>
        <dbReference type="ARBA" id="ARBA00023316"/>
    </source>
</evidence>
<evidence type="ECO:0000256" key="6">
    <source>
        <dbReference type="ARBA" id="ARBA00022692"/>
    </source>
</evidence>
<name>A0A7K3M336_9ACTN</name>
<sequence>MTLWEAALLGVVQGLFMFIPVSSTSHLALTQHWLLDHGSAIPDPDSPEMILFDILVHVGTLVSIVLVMRVSLMRVTAGIITDLRYVIIGPPKRGSHRRGGLGRGQKRKIGDLHYLRLAWLGVITVGVTGVLGLVVRAFGTDVFANPAVIAVALIITGAILWWTDSAGPLWRDARHLTVWVAIGIGVAQAAALLPGLSRSGLTIAMALLLGMHRKLAAEYSFFIAIPTILSAMMVQTLDVVRDDDLTITIDAGAYAVAFVMAAGVGAVALWAVLKLLYQARFRYFSVYVVALAVIILVVQPIHL</sequence>
<evidence type="ECO:0000256" key="12">
    <source>
        <dbReference type="ARBA" id="ARBA00023251"/>
    </source>
</evidence>
<dbReference type="GO" id="GO:0050380">
    <property type="term" value="F:undecaprenyl-diphosphatase activity"/>
    <property type="evidence" value="ECO:0007669"/>
    <property type="project" value="UniProtKB-UniRule"/>
</dbReference>
<feature type="transmembrane region" description="Helical" evidence="17">
    <location>
        <begin position="117"/>
        <end position="135"/>
    </location>
</feature>
<organism evidence="18 19">
    <name type="scientific">Phytoactinopolyspora mesophila</name>
    <dbReference type="NCBI Taxonomy" id="2650750"/>
    <lineage>
        <taxon>Bacteria</taxon>
        <taxon>Bacillati</taxon>
        <taxon>Actinomycetota</taxon>
        <taxon>Actinomycetes</taxon>
        <taxon>Jiangellales</taxon>
        <taxon>Jiangellaceae</taxon>
        <taxon>Phytoactinopolyspora</taxon>
    </lineage>
</organism>
<dbReference type="InterPro" id="IPR003824">
    <property type="entry name" value="UppP"/>
</dbReference>
<dbReference type="Proteomes" id="UP000460435">
    <property type="component" value="Unassembled WGS sequence"/>
</dbReference>
<evidence type="ECO:0000256" key="11">
    <source>
        <dbReference type="ARBA" id="ARBA00023136"/>
    </source>
</evidence>
<evidence type="ECO:0000313" key="18">
    <source>
        <dbReference type="EMBL" id="NDL57437.1"/>
    </source>
</evidence>
<evidence type="ECO:0000256" key="8">
    <source>
        <dbReference type="ARBA" id="ARBA00022960"/>
    </source>
</evidence>
<dbReference type="PANTHER" id="PTHR30622:SF2">
    <property type="entry name" value="UNDECAPRENYL-DIPHOSPHATASE"/>
    <property type="match status" value="1"/>
</dbReference>
<keyword evidence="11 17" id="KW-0472">Membrane</keyword>
<dbReference type="Pfam" id="PF02673">
    <property type="entry name" value="BacA"/>
    <property type="match status" value="1"/>
</dbReference>
<evidence type="ECO:0000256" key="16">
    <source>
        <dbReference type="ARBA" id="ARBA00047594"/>
    </source>
</evidence>
<evidence type="ECO:0000256" key="7">
    <source>
        <dbReference type="ARBA" id="ARBA00022801"/>
    </source>
</evidence>
<comment type="caution">
    <text evidence="18">The sequence shown here is derived from an EMBL/GenBank/DDBJ whole genome shotgun (WGS) entry which is preliminary data.</text>
</comment>
<comment type="similarity">
    <text evidence="2 17">Belongs to the UppP family.</text>
</comment>
<evidence type="ECO:0000256" key="9">
    <source>
        <dbReference type="ARBA" id="ARBA00022984"/>
    </source>
</evidence>
<dbReference type="PANTHER" id="PTHR30622">
    <property type="entry name" value="UNDECAPRENYL-DIPHOSPHATASE"/>
    <property type="match status" value="1"/>
</dbReference>
<evidence type="ECO:0000256" key="14">
    <source>
        <dbReference type="ARBA" id="ARBA00032707"/>
    </source>
</evidence>
<keyword evidence="8 17" id="KW-0133">Cell shape</keyword>
<comment type="miscellaneous">
    <text evidence="17">Bacitracin is thought to be involved in the inhibition of peptidoglycan synthesis by sequestering undecaprenyl diphosphate, thereby reducing the pool of lipid carrier available.</text>
</comment>
<evidence type="ECO:0000256" key="17">
    <source>
        <dbReference type="HAMAP-Rule" id="MF_01006"/>
    </source>
</evidence>
<keyword evidence="7 17" id="KW-0378">Hydrolase</keyword>
<accession>A0A7K3M336</accession>
<dbReference type="HAMAP" id="MF_01006">
    <property type="entry name" value="Undec_diphosphatase"/>
    <property type="match status" value="1"/>
</dbReference>
<feature type="transmembrane region" description="Helical" evidence="17">
    <location>
        <begin position="284"/>
        <end position="302"/>
    </location>
</feature>
<evidence type="ECO:0000256" key="5">
    <source>
        <dbReference type="ARBA" id="ARBA00022475"/>
    </source>
</evidence>
<evidence type="ECO:0000256" key="4">
    <source>
        <dbReference type="ARBA" id="ARBA00021581"/>
    </source>
</evidence>
<comment type="subcellular location">
    <subcellularLocation>
        <location evidence="1 17">Cell membrane</location>
        <topology evidence="1 17">Multi-pass membrane protein</topology>
    </subcellularLocation>
</comment>
<keyword evidence="19" id="KW-1185">Reference proteome</keyword>
<keyword evidence="5 17" id="KW-1003">Cell membrane</keyword>
<evidence type="ECO:0000256" key="10">
    <source>
        <dbReference type="ARBA" id="ARBA00022989"/>
    </source>
</evidence>
<evidence type="ECO:0000256" key="2">
    <source>
        <dbReference type="ARBA" id="ARBA00010621"/>
    </source>
</evidence>
<comment type="catalytic activity">
    <reaction evidence="16 17">
        <text>di-trans,octa-cis-undecaprenyl diphosphate + H2O = di-trans,octa-cis-undecaprenyl phosphate + phosphate + H(+)</text>
        <dbReference type="Rhea" id="RHEA:28094"/>
        <dbReference type="ChEBI" id="CHEBI:15377"/>
        <dbReference type="ChEBI" id="CHEBI:15378"/>
        <dbReference type="ChEBI" id="CHEBI:43474"/>
        <dbReference type="ChEBI" id="CHEBI:58405"/>
        <dbReference type="ChEBI" id="CHEBI:60392"/>
        <dbReference type="EC" id="3.6.1.27"/>
    </reaction>
</comment>
<dbReference type="AlphaFoldDB" id="A0A7K3M336"/>
<dbReference type="RefSeq" id="WP_162450151.1">
    <property type="nucleotide sequence ID" value="NZ_WLZY01000003.1"/>
</dbReference>
<gene>
    <name evidence="17" type="primary">uppP</name>
    <name evidence="18" type="ORF">F7O44_10170</name>
</gene>
<feature type="transmembrane region" description="Helical" evidence="17">
    <location>
        <begin position="6"/>
        <end position="29"/>
    </location>
</feature>
<reference evidence="18 19" key="1">
    <citation type="submission" date="2019-11" db="EMBL/GenBank/DDBJ databases">
        <authorList>
            <person name="Li X.-J."/>
            <person name="Feng X.-M."/>
        </authorList>
    </citation>
    <scope>NUCLEOTIDE SEQUENCE [LARGE SCALE GENOMIC DNA]</scope>
    <source>
        <strain evidence="18 19">XMNu-373</strain>
    </source>
</reference>
<dbReference type="GO" id="GO:0008360">
    <property type="term" value="P:regulation of cell shape"/>
    <property type="evidence" value="ECO:0007669"/>
    <property type="project" value="UniProtKB-KW"/>
</dbReference>
<dbReference type="GO" id="GO:0046677">
    <property type="term" value="P:response to antibiotic"/>
    <property type="evidence" value="ECO:0007669"/>
    <property type="project" value="UniProtKB-UniRule"/>
</dbReference>
<protein>
    <recommendedName>
        <fullName evidence="4 17">Undecaprenyl-diphosphatase</fullName>
        <ecNumber evidence="3 17">3.6.1.27</ecNumber>
    </recommendedName>
    <alternativeName>
        <fullName evidence="15 17">Bacitracin resistance protein</fullName>
    </alternativeName>
    <alternativeName>
        <fullName evidence="14 17">Undecaprenyl pyrophosphate phosphatase</fullName>
    </alternativeName>
</protein>
<proteinExistence type="inferred from homology"/>
<feature type="transmembrane region" description="Helical" evidence="17">
    <location>
        <begin position="175"/>
        <end position="196"/>
    </location>
</feature>
<feature type="transmembrane region" description="Helical" evidence="17">
    <location>
        <begin position="50"/>
        <end position="68"/>
    </location>
</feature>
<dbReference type="GO" id="GO:0071555">
    <property type="term" value="P:cell wall organization"/>
    <property type="evidence" value="ECO:0007669"/>
    <property type="project" value="UniProtKB-KW"/>
</dbReference>
<evidence type="ECO:0000256" key="1">
    <source>
        <dbReference type="ARBA" id="ARBA00004651"/>
    </source>
</evidence>
<dbReference type="GO" id="GO:0005886">
    <property type="term" value="C:plasma membrane"/>
    <property type="evidence" value="ECO:0007669"/>
    <property type="project" value="UniProtKB-SubCell"/>
</dbReference>
<comment type="function">
    <text evidence="17">Catalyzes the dephosphorylation of undecaprenyl diphosphate (UPP). Confers resistance to bacitracin.</text>
</comment>
<keyword evidence="10 17" id="KW-1133">Transmembrane helix</keyword>
<evidence type="ECO:0000313" key="19">
    <source>
        <dbReference type="Proteomes" id="UP000460435"/>
    </source>
</evidence>
<evidence type="ECO:0000256" key="15">
    <source>
        <dbReference type="ARBA" id="ARBA00032932"/>
    </source>
</evidence>
<dbReference type="EC" id="3.6.1.27" evidence="3 17"/>
<keyword evidence="13 17" id="KW-0961">Cell wall biogenesis/degradation</keyword>
<evidence type="ECO:0000256" key="3">
    <source>
        <dbReference type="ARBA" id="ARBA00012374"/>
    </source>
</evidence>
<dbReference type="EMBL" id="WLZY01000003">
    <property type="protein sequence ID" value="NDL57437.1"/>
    <property type="molecule type" value="Genomic_DNA"/>
</dbReference>